<evidence type="ECO:0000313" key="1">
    <source>
        <dbReference type="EMBL" id="ABY63000.1"/>
    </source>
</evidence>
<protein>
    <submittedName>
        <fullName evidence="1">Uncharacterized protein</fullName>
    </submittedName>
</protein>
<sequence length="49" mass="5043">MKYGIAAVVGLAALAGVGAWLYNREDEVAKAAEPEVAGAEPVVENEEAI</sequence>
<reference evidence="1 2" key="1">
    <citation type="journal article" date="2008" name="Virology">
        <title>Characterization of Pseudomonas chlororaphis myovirus 201varphi2-1 via genomic sequencing, mass spectrometry, and electron microscopy.</title>
        <authorList>
            <person name="Thomas J.A."/>
            <person name="Rolando M.R."/>
            <person name="Carroll C.A."/>
            <person name="Shen P.S."/>
            <person name="Belnap D.M."/>
            <person name="Weintraub S.T."/>
            <person name="Serwer P."/>
            <person name="Hardies S.C."/>
        </authorList>
    </citation>
    <scope>NUCLEOTIDE SEQUENCE</scope>
</reference>
<accession>B3FJ33</accession>
<organismHost>
    <name type="scientific">Pseudomonas chlororaphis</name>
    <dbReference type="NCBI Taxonomy" id="587753"/>
</organismHost>
<organism evidence="1 2">
    <name type="scientific">Pseudomonas phage 201phi2-1</name>
    <name type="common">Pseudomonas chlororaphis phage 201phi2-1</name>
    <dbReference type="NCBI Taxonomy" id="198110"/>
    <lineage>
        <taxon>Viruses</taxon>
        <taxon>Duplodnaviria</taxon>
        <taxon>Heunggongvirae</taxon>
        <taxon>Uroviricota</taxon>
        <taxon>Caudoviricetes</taxon>
        <taxon>Chimalliviridae</taxon>
        <taxon>Serwervirus</taxon>
        <taxon>Serwervirus 201phi21</taxon>
    </lineage>
</organism>
<dbReference type="RefSeq" id="YP_001956894.1">
    <property type="nucleotide sequence ID" value="NC_010821.1"/>
</dbReference>
<name>B3FJ33_BP201</name>
<dbReference type="Proteomes" id="UP000002421">
    <property type="component" value="Segment"/>
</dbReference>
<dbReference type="EMBL" id="EU197055">
    <property type="protein sequence ID" value="ABY63000.1"/>
    <property type="molecule type" value="Genomic_DNA"/>
</dbReference>
<keyword evidence="2" id="KW-1185">Reference proteome</keyword>
<dbReference type="KEGG" id="vg:6372447"/>
<gene>
    <name evidence="1" type="ORF">201phi2-1p170</name>
</gene>
<evidence type="ECO:0000313" key="2">
    <source>
        <dbReference type="Proteomes" id="UP000002421"/>
    </source>
</evidence>
<proteinExistence type="predicted"/>